<proteinExistence type="predicted"/>
<evidence type="ECO:0000313" key="1">
    <source>
        <dbReference type="EMBL" id="MFL0194431.1"/>
    </source>
</evidence>
<dbReference type="RefSeq" id="WP_406790551.1">
    <property type="nucleotide sequence ID" value="NZ_JBJHZX010000002.1"/>
</dbReference>
<name>A0ABW8SGH6_9CLOT</name>
<gene>
    <name evidence="1" type="ORF">ACJDU8_02420</name>
</gene>
<reference evidence="1 2" key="1">
    <citation type="submission" date="2024-11" db="EMBL/GenBank/DDBJ databases">
        <authorList>
            <person name="Heng Y.C."/>
            <person name="Lim A.C.H."/>
            <person name="Lee J.K.Y."/>
            <person name="Kittelmann S."/>
        </authorList>
    </citation>
    <scope>NUCLEOTIDE SEQUENCE [LARGE SCALE GENOMIC DNA]</scope>
    <source>
        <strain evidence="1 2">WILCCON 0269</strain>
    </source>
</reference>
<evidence type="ECO:0000313" key="2">
    <source>
        <dbReference type="Proteomes" id="UP001623660"/>
    </source>
</evidence>
<comment type="caution">
    <text evidence="1">The sequence shown here is derived from an EMBL/GenBank/DDBJ whole genome shotgun (WGS) entry which is preliminary data.</text>
</comment>
<sequence length="81" mass="9581">MGNENKIEKIIYNLQDEDGRLYGHNFNVTDEHIIYDENENKVDLKEIIFGEIYANEMILHLENEDRYLLAYEGIEKLTVSS</sequence>
<keyword evidence="2" id="KW-1185">Reference proteome</keyword>
<accession>A0ABW8SGH6</accession>
<dbReference type="Proteomes" id="UP001623660">
    <property type="component" value="Unassembled WGS sequence"/>
</dbReference>
<protein>
    <submittedName>
        <fullName evidence="1">Uncharacterized protein</fullName>
    </submittedName>
</protein>
<dbReference type="EMBL" id="JBJHZX010000002">
    <property type="protein sequence ID" value="MFL0194431.1"/>
    <property type="molecule type" value="Genomic_DNA"/>
</dbReference>
<organism evidence="1 2">
    <name type="scientific">Candidatus Clostridium eludens</name>
    <dbReference type="NCBI Taxonomy" id="3381663"/>
    <lineage>
        <taxon>Bacteria</taxon>
        <taxon>Bacillati</taxon>
        <taxon>Bacillota</taxon>
        <taxon>Clostridia</taxon>
        <taxon>Eubacteriales</taxon>
        <taxon>Clostridiaceae</taxon>
        <taxon>Clostridium</taxon>
    </lineage>
</organism>